<dbReference type="AlphaFoldDB" id="A0A2T6ZH37"/>
<accession>A0A2T6ZH37</accession>
<name>A0A2T6ZH37_TUBBO</name>
<feature type="region of interest" description="Disordered" evidence="1">
    <location>
        <begin position="43"/>
        <end position="64"/>
    </location>
</feature>
<evidence type="ECO:0000256" key="1">
    <source>
        <dbReference type="SAM" id="MobiDB-lite"/>
    </source>
</evidence>
<dbReference type="EMBL" id="NESQ01000272">
    <property type="protein sequence ID" value="PUU74801.1"/>
    <property type="molecule type" value="Genomic_DNA"/>
</dbReference>
<sequence length="114" mass="12942">MRHDHWSLTANQSDPGNGLCRWSRVWQNYCPIAVRKLHAWVASTTKQVPSQPRKKERNSQKLSYRRRRMHLARAASSPTIPVAGSPVNERLPITLLSSNLPHELAPSITLGLRT</sequence>
<organism evidence="2 3">
    <name type="scientific">Tuber borchii</name>
    <name type="common">White truffle</name>
    <dbReference type="NCBI Taxonomy" id="42251"/>
    <lineage>
        <taxon>Eukaryota</taxon>
        <taxon>Fungi</taxon>
        <taxon>Dikarya</taxon>
        <taxon>Ascomycota</taxon>
        <taxon>Pezizomycotina</taxon>
        <taxon>Pezizomycetes</taxon>
        <taxon>Pezizales</taxon>
        <taxon>Tuberaceae</taxon>
        <taxon>Tuber</taxon>
    </lineage>
</organism>
<keyword evidence="3" id="KW-1185">Reference proteome</keyword>
<gene>
    <name evidence="2" type="ORF">B9Z19DRAFT_1091856</name>
</gene>
<evidence type="ECO:0000313" key="2">
    <source>
        <dbReference type="EMBL" id="PUU74801.1"/>
    </source>
</evidence>
<protein>
    <submittedName>
        <fullName evidence="2">Uncharacterized protein</fullName>
    </submittedName>
</protein>
<proteinExistence type="predicted"/>
<dbReference type="Proteomes" id="UP000244722">
    <property type="component" value="Unassembled WGS sequence"/>
</dbReference>
<reference evidence="2 3" key="1">
    <citation type="submission" date="2017-04" db="EMBL/GenBank/DDBJ databases">
        <title>Draft genome sequence of Tuber borchii Vittad., a whitish edible truffle.</title>
        <authorList>
            <consortium name="DOE Joint Genome Institute"/>
            <person name="Murat C."/>
            <person name="Kuo A."/>
            <person name="Barry K.W."/>
            <person name="Clum A."/>
            <person name="Dockter R.B."/>
            <person name="Fauchery L."/>
            <person name="Iotti M."/>
            <person name="Kohler A."/>
            <person name="Labutti K."/>
            <person name="Lindquist E.A."/>
            <person name="Lipzen A."/>
            <person name="Ohm R.A."/>
            <person name="Wang M."/>
            <person name="Grigoriev I.V."/>
            <person name="Zambonelli A."/>
            <person name="Martin F.M."/>
        </authorList>
    </citation>
    <scope>NUCLEOTIDE SEQUENCE [LARGE SCALE GENOMIC DNA]</scope>
    <source>
        <strain evidence="2 3">Tbo3840</strain>
    </source>
</reference>
<comment type="caution">
    <text evidence="2">The sequence shown here is derived from an EMBL/GenBank/DDBJ whole genome shotgun (WGS) entry which is preliminary data.</text>
</comment>
<evidence type="ECO:0000313" key="3">
    <source>
        <dbReference type="Proteomes" id="UP000244722"/>
    </source>
</evidence>